<dbReference type="EMBL" id="CP071839">
    <property type="protein sequence ID" value="QTD95956.1"/>
    <property type="molecule type" value="Genomic_DNA"/>
</dbReference>
<organism evidence="2 3">
    <name type="scientific">Streptomyces cyanogenus</name>
    <dbReference type="NCBI Taxonomy" id="80860"/>
    <lineage>
        <taxon>Bacteria</taxon>
        <taxon>Bacillati</taxon>
        <taxon>Actinomycetota</taxon>
        <taxon>Actinomycetes</taxon>
        <taxon>Kitasatosporales</taxon>
        <taxon>Streptomycetaceae</taxon>
        <taxon>Streptomyces</taxon>
    </lineage>
</organism>
<evidence type="ECO:0000313" key="2">
    <source>
        <dbReference type="EMBL" id="QTD95956.1"/>
    </source>
</evidence>
<evidence type="ECO:0000256" key="1">
    <source>
        <dbReference type="SAM" id="SignalP"/>
    </source>
</evidence>
<keyword evidence="3" id="KW-1185">Reference proteome</keyword>
<evidence type="ECO:0000313" key="3">
    <source>
        <dbReference type="Proteomes" id="UP000663908"/>
    </source>
</evidence>
<feature type="chain" id="PRO_5047506671" description="Secreted protein" evidence="1">
    <location>
        <begin position="28"/>
        <end position="192"/>
    </location>
</feature>
<keyword evidence="1" id="KW-0732">Signal</keyword>
<sequence length="192" mass="20239">MKLRKLSLAVGVAVATGALLTTPAASAGAASSDTQRSAFSAQAEQAGLTAPQRAALQQRVDAILAQDGGQQTAANEISYPDGRLLLPLPGEKRARDLNSPANVAAAAHTCTPGNLCGYSGAGYTGEEREWYTCTFHKKPSSWTSGGSWYNNQTPGRVANWYDANKRWLGSTPPAPYGTEHGQWRGVGYAKPC</sequence>
<evidence type="ECO:0008006" key="4">
    <source>
        <dbReference type="Google" id="ProtNLM"/>
    </source>
</evidence>
<gene>
    <name evidence="2" type="ORF">S1361_01295</name>
</gene>
<reference evidence="2 3" key="1">
    <citation type="submission" date="2021-03" db="EMBL/GenBank/DDBJ databases">
        <title>Complete genome sequence of Streptomyces cyanogenus S136, producer of anticancer angucycline landomycin A.</title>
        <authorList>
            <person name="Hrab P."/>
            <person name="Ruckert C."/>
            <person name="Busche T."/>
            <person name="Ostash I."/>
            <person name="Kalinowski J."/>
            <person name="Fedorenko V."/>
            <person name="Yushchuk O."/>
            <person name="Ostash B."/>
        </authorList>
    </citation>
    <scope>NUCLEOTIDE SEQUENCE [LARGE SCALE GENOMIC DNA]</scope>
    <source>
        <strain evidence="2 3">S136</strain>
    </source>
</reference>
<dbReference type="Proteomes" id="UP000663908">
    <property type="component" value="Chromosome"/>
</dbReference>
<proteinExistence type="predicted"/>
<name>A0ABX7TKE6_STRCY</name>
<protein>
    <recommendedName>
        <fullName evidence="4">Secreted protein</fullName>
    </recommendedName>
</protein>
<accession>A0ABX7TKE6</accession>
<feature type="signal peptide" evidence="1">
    <location>
        <begin position="1"/>
        <end position="27"/>
    </location>
</feature>